<feature type="binding site" evidence="4 5">
    <location>
        <position position="358"/>
    </location>
    <ligand>
        <name>FMN</name>
        <dbReference type="ChEBI" id="CHEBI:58210"/>
    </ligand>
</feature>
<feature type="binding site" evidence="5">
    <location>
        <position position="378"/>
    </location>
    <ligand>
        <name>Ca(2+)</name>
        <dbReference type="ChEBI" id="CHEBI:29108"/>
        <label>7</label>
    </ligand>
</feature>
<feature type="binding site" evidence="4">
    <location>
        <position position="354"/>
    </location>
    <ligand>
        <name>FMN</name>
        <dbReference type="ChEBI" id="CHEBI:58210"/>
    </ligand>
</feature>
<feature type="binding site" evidence="4 6">
    <location>
        <position position="86"/>
    </location>
    <ligand>
        <name>Fe(3+)</name>
        <dbReference type="ChEBI" id="CHEBI:29034"/>
        <label>1</label>
    </ligand>
</feature>
<dbReference type="PDB" id="6ZK8">
    <property type="method" value="X-ray"/>
    <property type="resolution" value="1.83 A"/>
    <property type="chains" value="A/O=1-410"/>
</dbReference>
<dbReference type="GeneID" id="75543716"/>
<feature type="binding site" evidence="4 5">
    <location>
        <position position="318"/>
    </location>
    <ligand>
        <name>FMN</name>
        <dbReference type="ChEBI" id="CHEBI:58210"/>
    </ligand>
</feature>
<feature type="domain" description="Flavodoxin-like" evidence="1">
    <location>
        <begin position="260"/>
        <end position="401"/>
    </location>
</feature>
<dbReference type="GO" id="GO:0009055">
    <property type="term" value="F:electron transfer activity"/>
    <property type="evidence" value="ECO:0007669"/>
    <property type="project" value="InterPro"/>
</dbReference>
<feature type="binding site" evidence="4 6">
    <location>
        <position position="84"/>
    </location>
    <ligand>
        <name>Fe(3+)</name>
        <dbReference type="ChEBI" id="CHEBI:29034"/>
        <label>1</label>
    </ligand>
</feature>
<dbReference type="SMR" id="A0A452CSW8"/>
<feature type="binding site" evidence="6">
    <location>
        <position position="171"/>
    </location>
    <ligand>
        <name>Fe(3+)</name>
        <dbReference type="ChEBI" id="CHEBI:29034"/>
        <label>3</label>
    </ligand>
</feature>
<dbReference type="InterPro" id="IPR001279">
    <property type="entry name" value="Metallo-B-lactamas"/>
</dbReference>
<dbReference type="Gene3D" id="3.40.50.360">
    <property type="match status" value="1"/>
</dbReference>
<dbReference type="SUPFAM" id="SSF56281">
    <property type="entry name" value="Metallo-hydrolase/oxidoreductase"/>
    <property type="match status" value="1"/>
</dbReference>
<feature type="binding site" evidence="5">
    <location>
        <position position="217"/>
    </location>
    <ligand>
        <name>Ca(2+)</name>
        <dbReference type="ChEBI" id="CHEBI:29108"/>
        <label>4</label>
    </ligand>
</feature>
<evidence type="ECO:0007829" key="5">
    <source>
        <dbReference type="PDB" id="6FRN"/>
    </source>
</evidence>
<dbReference type="InterPro" id="IPR036866">
    <property type="entry name" value="RibonucZ/Hydroxyglut_hydro"/>
</dbReference>
<dbReference type="Pfam" id="PF00258">
    <property type="entry name" value="Flavodoxin_1"/>
    <property type="match status" value="1"/>
</dbReference>
<feature type="binding site" evidence="4 5">
    <location>
        <position position="271"/>
    </location>
    <ligand>
        <name>FMN</name>
        <dbReference type="ChEBI" id="CHEBI:58210"/>
    </ligand>
</feature>
<keyword evidence="4 5" id="KW-0002">3D-structure</keyword>
<dbReference type="PDBsum" id="6FRM"/>
<sequence length="410" mass="46182">MKADAVKIADGVYWVGVLDWDIRMYHGYTLNGTTYNAYLVFGDDKVALIDNTYPGTSAQMWGRIKDACEKEGREFKIDVIVQNHVEKDHSGALPEIHKKFPEAPIYCTEVAVEGLVKHFPSLKGAPFKVVKSLESIDLGGKTLTFLEAPLLHWPDSMFTLYAEEGILFSNDAFGQHLCFTQRFDHEIPENILMDANQKFYANLITPLSKLVLKKFKEVIELGLLEKIKMIAPSHGQIWTDPMKVIGAYQDFATGKCKDKVTIVYDTMHGSTQKMAHAFAEGIMSEGVDVKMYFLHNDERSEIVKDILDSKAFLLGAPTIYDEPFPSVGDLIYYLKGLKFNRTGLKRLALAFGSMGGNGGGTKVLAEKLKECGFEVLDEYELYYVPTEDELEKCYNMGKRLAVKVKEMKTE</sequence>
<dbReference type="Gene3D" id="3.60.15.10">
    <property type="entry name" value="Ribonuclease Z/Hydroxyacylglutathione hydrolase-like"/>
    <property type="match status" value="1"/>
</dbReference>
<protein>
    <submittedName>
        <fullName evidence="2 3">F420H2 oxidase (FprA)</fullName>
    </submittedName>
</protein>
<feature type="binding site" evidence="4 5">
    <location>
        <position position="270"/>
    </location>
    <ligand>
        <name>FMN</name>
        <dbReference type="ChEBI" id="CHEBI:58210"/>
    </ligand>
</feature>
<evidence type="ECO:0000259" key="1">
    <source>
        <dbReference type="PROSITE" id="PS50902"/>
    </source>
</evidence>
<dbReference type="PANTHER" id="PTHR43717:SF1">
    <property type="entry name" value="ANAEROBIC NITRIC OXIDE REDUCTASE FLAVORUBREDOXIN"/>
    <property type="match status" value="1"/>
</dbReference>
<feature type="binding site" evidence="5">
    <location>
        <position position="297"/>
    </location>
    <ligand>
        <name>Ca(2+)</name>
        <dbReference type="ChEBI" id="CHEBI:29108"/>
        <label>5</label>
    </ligand>
</feature>
<dbReference type="RefSeq" id="WP_018154036.1">
    <property type="nucleotide sequence ID" value="NZ_OX296583.1"/>
</dbReference>
<evidence type="ECO:0007829" key="4">
    <source>
        <dbReference type="PDB" id="6FRM"/>
    </source>
</evidence>
<dbReference type="InterPro" id="IPR008254">
    <property type="entry name" value="Flavodoxin/NO_synth"/>
</dbReference>
<feature type="binding site" evidence="6">
    <location>
        <position position="89"/>
    </location>
    <ligand>
        <name>Fe(3+)</name>
        <dbReference type="ChEBI" id="CHEBI:29034"/>
        <label>3</label>
    </ligand>
</feature>
<feature type="binding site" evidence="4 5">
    <location>
        <position position="355"/>
    </location>
    <ligand>
        <name>FMN</name>
        <dbReference type="ChEBI" id="CHEBI:58210"/>
    </ligand>
</feature>
<feature type="binding site" evidence="6">
    <location>
        <position position="88"/>
    </location>
    <ligand>
        <name>Fe(3+)</name>
        <dbReference type="ChEBI" id="CHEBI:29034"/>
        <label>3</label>
    </ligand>
</feature>
<dbReference type="PANTHER" id="PTHR43717">
    <property type="entry name" value="ANAEROBIC NITRIC OXIDE REDUCTASE FLAVORUBREDOXIN"/>
    <property type="match status" value="1"/>
</dbReference>
<keyword evidence="4 5" id="KW-0288">FMN</keyword>
<feature type="binding site" evidence="4 5">
    <location>
        <position position="356"/>
    </location>
    <ligand>
        <name>FMN</name>
        <dbReference type="ChEBI" id="CHEBI:58210"/>
    </ligand>
</feature>
<feature type="binding site" evidence="4">
    <location>
        <position position="171"/>
    </location>
    <ligand>
        <name>Fe(3+)</name>
        <dbReference type="ChEBI" id="CHEBI:29034"/>
        <label>2</label>
    </ligand>
</feature>
<feature type="binding site" evidence="5">
    <location>
        <position position="10"/>
    </location>
    <ligand>
        <name>Ca(2+)</name>
        <dbReference type="ChEBI" id="CHEBI:29108"/>
        <label>1</label>
    </ligand>
</feature>
<reference evidence="6 7" key="2">
    <citation type="journal article" date="2020" name="Chem. Commun. (Camb.)">
        <title>Krypton-derivatization highlights O&lt;sub&gt;2&lt;/sub&gt;-channeling in a four-electron reducing oxidase.</title>
        <authorList>
            <person name="Engilberge S."/>
            <person name="Wagner T."/>
            <person name="Carpentier P."/>
            <person name="Girard E."/>
            <person name="Shima S."/>
        </authorList>
    </citation>
    <scope>X-RAY CRYSTALLOGRAPHY (1.80 ANGSTROMS) IN COMPLEX WITH FMN AND FE(3+)</scope>
</reference>
<feature type="binding site" evidence="4">
    <location>
        <position position="86"/>
    </location>
    <ligand>
        <name>Fe(3+)</name>
        <dbReference type="ChEBI" id="CHEBI:29034"/>
        <label>2</label>
    </ligand>
</feature>
<name>A0A452CSW8_METTL</name>
<dbReference type="InterPro" id="IPR029039">
    <property type="entry name" value="Flavoprotein-like_sf"/>
</dbReference>
<keyword evidence="4 5" id="KW-0285">Flavoprotein</keyword>
<feature type="binding site" evidence="5">
    <location>
        <position position="113"/>
    </location>
    <ligand>
        <name>Ca(2+)</name>
        <dbReference type="ChEBI" id="CHEBI:29108"/>
        <label>3</label>
    </ligand>
</feature>
<feature type="binding site" evidence="4 5">
    <location>
        <position position="320"/>
    </location>
    <ligand>
        <name>FMN</name>
        <dbReference type="ChEBI" id="CHEBI:58210"/>
    </ligand>
</feature>
<feature type="binding site" evidence="4 5">
    <location>
        <position position="266"/>
    </location>
    <ligand>
        <name>FMN</name>
        <dbReference type="ChEBI" id="CHEBI:58210"/>
    </ligand>
</feature>
<feature type="binding site" evidence="6">
    <location>
        <position position="234"/>
    </location>
    <ligand>
        <name>Fe(3+)</name>
        <dbReference type="ChEBI" id="CHEBI:29034"/>
        <label>3</label>
    </ligand>
</feature>
<dbReference type="Pfam" id="PF19583">
    <property type="entry name" value="ODP"/>
    <property type="match status" value="1"/>
</dbReference>
<feature type="binding site" evidence="4 5">
    <location>
        <position position="268"/>
    </location>
    <ligand>
        <name>FMN</name>
        <dbReference type="ChEBI" id="CHEBI:58210"/>
    </ligand>
</feature>
<feature type="binding site" evidence="4 5">
    <location>
        <position position="321"/>
    </location>
    <ligand>
        <name>FMN</name>
        <dbReference type="ChEBI" id="CHEBI:58210"/>
    </ligand>
</feature>
<keyword evidence="5" id="KW-0106">Calcium</keyword>
<dbReference type="SMART" id="SM00849">
    <property type="entry name" value="Lactamase_B"/>
    <property type="match status" value="1"/>
</dbReference>
<dbReference type="CDD" id="cd07709">
    <property type="entry name" value="flavodiiron_proteins_MBL-fold"/>
    <property type="match status" value="1"/>
</dbReference>
<dbReference type="GO" id="GO:0016491">
    <property type="term" value="F:oxidoreductase activity"/>
    <property type="evidence" value="ECO:0007669"/>
    <property type="project" value="InterPro"/>
</dbReference>
<dbReference type="InterPro" id="IPR045761">
    <property type="entry name" value="ODP_dom"/>
</dbReference>
<dbReference type="PROSITE" id="PS50902">
    <property type="entry name" value="FLAVODOXIN_LIKE"/>
    <property type="match status" value="1"/>
</dbReference>
<evidence type="ECO:0007829" key="7">
    <source>
        <dbReference type="PDB" id="6ZLF"/>
    </source>
</evidence>
<dbReference type="PDB" id="6FRM">
    <property type="method" value="X-ray"/>
    <property type="resolution" value="2.20 A"/>
    <property type="chains" value="A/B/C/D/E/F/G/H=1-410"/>
</dbReference>
<feature type="binding site" evidence="4 6">
    <location>
        <position position="152"/>
    </location>
    <ligand>
        <name>Fe(3+)</name>
        <dbReference type="ChEBI" id="CHEBI:29034"/>
        <label>1</label>
    </ligand>
</feature>
<dbReference type="GO" id="GO:0010181">
    <property type="term" value="F:FMN binding"/>
    <property type="evidence" value="ECO:0007669"/>
    <property type="project" value="InterPro"/>
</dbReference>
<dbReference type="AlphaFoldDB" id="A0A452CSW8"/>
<dbReference type="PIRSF" id="PIRSF005243">
    <property type="entry name" value="ROO"/>
    <property type="match status" value="1"/>
</dbReference>
<feature type="binding site" evidence="4 7">
    <location>
        <position position="353"/>
    </location>
    <ligand>
        <name>FMN</name>
        <dbReference type="ChEBI" id="CHEBI:58210"/>
    </ligand>
</feature>
<keyword evidence="4 5" id="KW-0547">Nucleotide-binding</keyword>
<organism evidence="2">
    <name type="scientific">Methanothermococcus thermolithotrophicus</name>
    <name type="common">Methanococcus thermolithotrophicus</name>
    <dbReference type="NCBI Taxonomy" id="2186"/>
    <lineage>
        <taxon>Archaea</taxon>
        <taxon>Methanobacteriati</taxon>
        <taxon>Methanobacteriota</taxon>
        <taxon>Methanomada group</taxon>
        <taxon>Methanococci</taxon>
        <taxon>Methanococcales</taxon>
        <taxon>Methanococcaceae</taxon>
        <taxon>Methanothermococcus</taxon>
    </lineage>
</organism>
<dbReference type="GO" id="GO:0046872">
    <property type="term" value="F:metal ion binding"/>
    <property type="evidence" value="ECO:0007669"/>
    <property type="project" value="UniProtKB-KW"/>
</dbReference>
<dbReference type="PDB" id="6FRN">
    <property type="method" value="X-ray"/>
    <property type="resolution" value="1.74 A"/>
    <property type="chains" value="A/B/C/D=1-410"/>
</dbReference>
<dbReference type="PDB" id="6ZLF">
    <property type="method" value="X-ray"/>
    <property type="resolution" value="1.80 A"/>
    <property type="chains" value="A/F/G/H/I/J/K/L=1-410"/>
</dbReference>
<dbReference type="InterPro" id="IPR016440">
    <property type="entry name" value="Rubredoxin-O_OxRdtase"/>
</dbReference>
<feature type="binding site" evidence="4">
    <location>
        <position position="88"/>
    </location>
    <ligand>
        <name>Fe(3+)</name>
        <dbReference type="ChEBI" id="CHEBI:29034"/>
        <label>2</label>
    </ligand>
</feature>
<dbReference type="SUPFAM" id="SSF52218">
    <property type="entry name" value="Flavoproteins"/>
    <property type="match status" value="1"/>
</dbReference>
<proteinExistence type="evidence at protein level"/>
<keyword evidence="4 5" id="KW-0479">Metal-binding</keyword>
<feature type="binding site" evidence="4 5">
    <location>
        <position position="267"/>
    </location>
    <ligand>
        <name>FMN</name>
        <dbReference type="ChEBI" id="CHEBI:58210"/>
    </ligand>
</feature>
<feature type="binding site" evidence="5">
    <location>
        <position position="44"/>
    </location>
    <ligand>
        <name>Ca(2+)</name>
        <dbReference type="ChEBI" id="CHEBI:29108"/>
        <label>2</label>
    </ligand>
</feature>
<evidence type="ECO:0000313" key="2">
    <source>
        <dbReference type="PDB" id="6FRM"/>
    </source>
</evidence>
<feature type="binding site" evidence="4 6">
    <location>
        <position position="171"/>
    </location>
    <ligand>
        <name>Fe(3+)</name>
        <dbReference type="ChEBI" id="CHEBI:29034"/>
        <label>1</label>
    </ligand>
</feature>
<dbReference type="PDBsum" id="6FRN"/>
<evidence type="ECO:0000313" key="3">
    <source>
        <dbReference type="PDB" id="6FRN"/>
    </source>
</evidence>
<evidence type="ECO:0007829" key="6">
    <source>
        <dbReference type="PDB" id="6ZK8"/>
    </source>
</evidence>
<feature type="binding site" evidence="5">
    <location>
        <position position="321"/>
    </location>
    <ligand>
        <name>Ca(2+)</name>
        <dbReference type="ChEBI" id="CHEBI:29108"/>
        <label>6</label>
    </ligand>
</feature>
<accession>A0A452CSW8</accession>
<reference evidence="4 5" key="1">
    <citation type="journal article" date="2018" name="Chemistry">
        <title>Unveiling the Binding Modes of the Crystallophore, a Terbium-based Nucleating and Phasing Molecular Agent for Protein Crystallography.</title>
        <authorList>
            <person name="Engilberge S."/>
            <person name="Riobe F."/>
            <person name="Wagner T."/>
            <person name="Di Pietro S."/>
            <person name="Breyton C."/>
            <person name="Franzetti B."/>
            <person name="Shima S."/>
            <person name="Girard E."/>
            <person name="Dumont E."/>
            <person name="Maury O."/>
        </authorList>
    </citation>
    <scope>X-RAY CRYSTALLOGRAPHY (2.20 ANGSTROMS)</scope>
</reference>